<evidence type="ECO:0000313" key="1">
    <source>
        <dbReference type="EMBL" id="KAJ1891265.1"/>
    </source>
</evidence>
<sequence>MSLCLHFRPNTSKAAAVIRQTLRRRNHTKSTSSTAEAEASTATASGNEQVIFTALPGNAVRLLKFMSVTGSALACTATAMSAVTQSQGKLSDNDLGVFSLGLASTISLASTLAVSKLFGPFVTRITLHRAKALANVQRAKSGLPRFDSLLKNAKAGVTGDTEVVLQTPGLLGFNSRHTRVKVNDLVASSLRFRTWEMEPSAVAARRERGERTPVTTFTILWKSLHNSPNKNIMQEINVLIGGKT</sequence>
<organism evidence="1 2">
    <name type="scientific">Kickxella alabastrina</name>
    <dbReference type="NCBI Taxonomy" id="61397"/>
    <lineage>
        <taxon>Eukaryota</taxon>
        <taxon>Fungi</taxon>
        <taxon>Fungi incertae sedis</taxon>
        <taxon>Zoopagomycota</taxon>
        <taxon>Kickxellomycotina</taxon>
        <taxon>Kickxellomycetes</taxon>
        <taxon>Kickxellales</taxon>
        <taxon>Kickxellaceae</taxon>
        <taxon>Kickxella</taxon>
    </lineage>
</organism>
<dbReference type="EMBL" id="JANBPG010001191">
    <property type="protein sequence ID" value="KAJ1891265.1"/>
    <property type="molecule type" value="Genomic_DNA"/>
</dbReference>
<gene>
    <name evidence="1" type="ORF">LPJ66_007022</name>
</gene>
<name>A0ACC1IA11_9FUNG</name>
<keyword evidence="2" id="KW-1185">Reference proteome</keyword>
<proteinExistence type="predicted"/>
<comment type="caution">
    <text evidence="1">The sequence shown here is derived from an EMBL/GenBank/DDBJ whole genome shotgun (WGS) entry which is preliminary data.</text>
</comment>
<protein>
    <submittedName>
        <fullName evidence="1">Uncharacterized protein</fullName>
    </submittedName>
</protein>
<accession>A0ACC1IA11</accession>
<reference evidence="1" key="1">
    <citation type="submission" date="2022-07" db="EMBL/GenBank/DDBJ databases">
        <title>Phylogenomic reconstructions and comparative analyses of Kickxellomycotina fungi.</title>
        <authorList>
            <person name="Reynolds N.K."/>
            <person name="Stajich J.E."/>
            <person name="Barry K."/>
            <person name="Grigoriev I.V."/>
            <person name="Crous P."/>
            <person name="Smith M.E."/>
        </authorList>
    </citation>
    <scope>NUCLEOTIDE SEQUENCE</scope>
    <source>
        <strain evidence="1">Benny 63K</strain>
    </source>
</reference>
<dbReference type="Proteomes" id="UP001150581">
    <property type="component" value="Unassembled WGS sequence"/>
</dbReference>
<evidence type="ECO:0000313" key="2">
    <source>
        <dbReference type="Proteomes" id="UP001150581"/>
    </source>
</evidence>